<evidence type="ECO:0000313" key="5">
    <source>
        <dbReference type="EMBL" id="KAK2031655.1"/>
    </source>
</evidence>
<dbReference type="InterPro" id="IPR017853">
    <property type="entry name" value="GH"/>
</dbReference>
<dbReference type="PANTHER" id="PTHR10353">
    <property type="entry name" value="GLYCOSYL HYDROLASE"/>
    <property type="match status" value="1"/>
</dbReference>
<evidence type="ECO:0000256" key="2">
    <source>
        <dbReference type="ARBA" id="ARBA00022801"/>
    </source>
</evidence>
<organism evidence="5 6">
    <name type="scientific">Colletotrichum zoysiae</name>
    <dbReference type="NCBI Taxonomy" id="1216348"/>
    <lineage>
        <taxon>Eukaryota</taxon>
        <taxon>Fungi</taxon>
        <taxon>Dikarya</taxon>
        <taxon>Ascomycota</taxon>
        <taxon>Pezizomycotina</taxon>
        <taxon>Sordariomycetes</taxon>
        <taxon>Hypocreomycetidae</taxon>
        <taxon>Glomerellales</taxon>
        <taxon>Glomerellaceae</taxon>
        <taxon>Colletotrichum</taxon>
        <taxon>Colletotrichum graminicola species complex</taxon>
    </lineage>
</organism>
<feature type="non-terminal residue" evidence="5">
    <location>
        <position position="60"/>
    </location>
</feature>
<reference evidence="5" key="1">
    <citation type="submission" date="2021-06" db="EMBL/GenBank/DDBJ databases">
        <title>Comparative genomics, transcriptomics and evolutionary studies reveal genomic signatures of adaptation to plant cell wall in hemibiotrophic fungi.</title>
        <authorList>
            <consortium name="DOE Joint Genome Institute"/>
            <person name="Baroncelli R."/>
            <person name="Diaz J.F."/>
            <person name="Benocci T."/>
            <person name="Peng M."/>
            <person name="Battaglia E."/>
            <person name="Haridas S."/>
            <person name="Andreopoulos W."/>
            <person name="Labutti K."/>
            <person name="Pangilinan J."/>
            <person name="Floch G.L."/>
            <person name="Makela M.R."/>
            <person name="Henrissat B."/>
            <person name="Grigoriev I.V."/>
            <person name="Crouch J.A."/>
            <person name="De Vries R.P."/>
            <person name="Sukno S.A."/>
            <person name="Thon M.R."/>
        </authorList>
    </citation>
    <scope>NUCLEOTIDE SEQUENCE</scope>
    <source>
        <strain evidence="5">MAFF235873</strain>
    </source>
</reference>
<dbReference type="Pfam" id="PF00232">
    <property type="entry name" value="Glyco_hydro_1"/>
    <property type="match status" value="1"/>
</dbReference>
<dbReference type="GO" id="GO:0005975">
    <property type="term" value="P:carbohydrate metabolic process"/>
    <property type="evidence" value="ECO:0007669"/>
    <property type="project" value="InterPro"/>
</dbReference>
<comment type="caution">
    <text evidence="5">The sequence shown here is derived from an EMBL/GenBank/DDBJ whole genome shotgun (WGS) entry which is preliminary data.</text>
</comment>
<gene>
    <name evidence="5" type="ORF">LX32DRAFT_521588</name>
</gene>
<comment type="similarity">
    <text evidence="1 4">Belongs to the glycosyl hydrolase 1 family.</text>
</comment>
<dbReference type="AlphaFoldDB" id="A0AAD9HM41"/>
<keyword evidence="2 5" id="KW-0378">Hydrolase</keyword>
<dbReference type="Gene3D" id="3.20.20.80">
    <property type="entry name" value="Glycosidases"/>
    <property type="match status" value="1"/>
</dbReference>
<dbReference type="EMBL" id="MU842838">
    <property type="protein sequence ID" value="KAK2031655.1"/>
    <property type="molecule type" value="Genomic_DNA"/>
</dbReference>
<dbReference type="InterPro" id="IPR001360">
    <property type="entry name" value="Glyco_hydro_1"/>
</dbReference>
<keyword evidence="3" id="KW-0326">Glycosidase</keyword>
<protein>
    <submittedName>
        <fullName evidence="5">Glycoside hydrolase</fullName>
    </submittedName>
</protein>
<accession>A0AAD9HM41</accession>
<evidence type="ECO:0000313" key="6">
    <source>
        <dbReference type="Proteomes" id="UP001232148"/>
    </source>
</evidence>
<evidence type="ECO:0000256" key="1">
    <source>
        <dbReference type="ARBA" id="ARBA00010838"/>
    </source>
</evidence>
<dbReference type="PANTHER" id="PTHR10353:SF36">
    <property type="entry name" value="LP05116P"/>
    <property type="match status" value="1"/>
</dbReference>
<proteinExistence type="inferred from homology"/>
<feature type="non-terminal residue" evidence="5">
    <location>
        <position position="1"/>
    </location>
</feature>
<dbReference type="SUPFAM" id="SSF51445">
    <property type="entry name" value="(Trans)glycosidases"/>
    <property type="match status" value="1"/>
</dbReference>
<evidence type="ECO:0000256" key="3">
    <source>
        <dbReference type="ARBA" id="ARBA00023295"/>
    </source>
</evidence>
<evidence type="ECO:0000256" key="4">
    <source>
        <dbReference type="RuleBase" id="RU003690"/>
    </source>
</evidence>
<sequence length="60" mass="7201">LLARGIEPWITLYHWDLPQNLDDRYGGRLNAEESACDFERHARVCYERFGDRVKSWFTIN</sequence>
<keyword evidence="6" id="KW-1185">Reference proteome</keyword>
<name>A0AAD9HM41_9PEZI</name>
<dbReference type="GO" id="GO:0008422">
    <property type="term" value="F:beta-glucosidase activity"/>
    <property type="evidence" value="ECO:0007669"/>
    <property type="project" value="TreeGrafter"/>
</dbReference>
<dbReference type="Proteomes" id="UP001232148">
    <property type="component" value="Unassembled WGS sequence"/>
</dbReference>